<reference evidence="2 3" key="1">
    <citation type="submission" date="2019-01" db="EMBL/GenBank/DDBJ databases">
        <title>Draft genome sequences of the type strains of six Macrococcus species.</title>
        <authorList>
            <person name="Mazhar S."/>
            <person name="Altermann E."/>
            <person name="Hill C."/>
            <person name="Mcauliffe O."/>
        </authorList>
    </citation>
    <scope>NUCLEOTIDE SEQUENCE [LARGE SCALE GENOMIC DNA]</scope>
    <source>
        <strain evidence="2 3">ATCC 51825</strain>
    </source>
</reference>
<dbReference type="SMART" id="SM00450">
    <property type="entry name" value="RHOD"/>
    <property type="match status" value="1"/>
</dbReference>
<dbReference type="CDD" id="cd00158">
    <property type="entry name" value="RHOD"/>
    <property type="match status" value="1"/>
</dbReference>
<evidence type="ECO:0000313" key="2">
    <source>
        <dbReference type="EMBL" id="TDM14217.1"/>
    </source>
</evidence>
<dbReference type="InterPro" id="IPR001763">
    <property type="entry name" value="Rhodanese-like_dom"/>
</dbReference>
<protein>
    <submittedName>
        <fullName evidence="2">Rhodanese-like domain-containing protein</fullName>
    </submittedName>
</protein>
<dbReference type="PROSITE" id="PS50206">
    <property type="entry name" value="RHODANESE_3"/>
    <property type="match status" value="1"/>
</dbReference>
<evidence type="ECO:0000313" key="3">
    <source>
        <dbReference type="Proteomes" id="UP000294843"/>
    </source>
</evidence>
<accession>A0A4R6BZY0</accession>
<dbReference type="Pfam" id="PF00581">
    <property type="entry name" value="Rhodanese"/>
    <property type="match status" value="1"/>
</dbReference>
<comment type="caution">
    <text evidence="2">The sequence shown here is derived from an EMBL/GenBank/DDBJ whole genome shotgun (WGS) entry which is preliminary data.</text>
</comment>
<dbReference type="OrthoDB" id="9800872at2"/>
<dbReference type="RefSeq" id="WP_133451757.1">
    <property type="nucleotide sequence ID" value="NZ_CP128470.1"/>
</dbReference>
<evidence type="ECO:0000259" key="1">
    <source>
        <dbReference type="PROSITE" id="PS50206"/>
    </source>
</evidence>
<dbReference type="PANTHER" id="PTHR43031:SF17">
    <property type="entry name" value="SULFURTRANSFERASE YTWF-RELATED"/>
    <property type="match status" value="1"/>
</dbReference>
<name>A0A4R6BZY0_9STAP</name>
<dbReference type="PANTHER" id="PTHR43031">
    <property type="entry name" value="FAD-DEPENDENT OXIDOREDUCTASE"/>
    <property type="match status" value="1"/>
</dbReference>
<organism evidence="2 3">
    <name type="scientific">Macrococcus bovicus</name>
    <dbReference type="NCBI Taxonomy" id="69968"/>
    <lineage>
        <taxon>Bacteria</taxon>
        <taxon>Bacillati</taxon>
        <taxon>Bacillota</taxon>
        <taxon>Bacilli</taxon>
        <taxon>Bacillales</taxon>
        <taxon>Staphylococcaceae</taxon>
        <taxon>Macrococcus</taxon>
    </lineage>
</organism>
<dbReference type="EMBL" id="SCWF01000005">
    <property type="protein sequence ID" value="TDM14217.1"/>
    <property type="molecule type" value="Genomic_DNA"/>
</dbReference>
<sequence>MKTITVKSLEQLLKQQADIKLIDVRERDEFSVDGIKEAENIPLSELEARTSEFNQTDEYVIICRSGNRSGMACQYLEESGIHTTNVQGGMIEWNRR</sequence>
<dbReference type="Gene3D" id="3.40.250.10">
    <property type="entry name" value="Rhodanese-like domain"/>
    <property type="match status" value="1"/>
</dbReference>
<proteinExistence type="predicted"/>
<feature type="domain" description="Rhodanese" evidence="1">
    <location>
        <begin position="15"/>
        <end position="95"/>
    </location>
</feature>
<keyword evidence="3" id="KW-1185">Reference proteome</keyword>
<dbReference type="InterPro" id="IPR050229">
    <property type="entry name" value="GlpE_sulfurtransferase"/>
</dbReference>
<dbReference type="Proteomes" id="UP000294843">
    <property type="component" value="Unassembled WGS sequence"/>
</dbReference>
<dbReference type="AlphaFoldDB" id="A0A4R6BZY0"/>
<dbReference type="InterPro" id="IPR036873">
    <property type="entry name" value="Rhodanese-like_dom_sf"/>
</dbReference>
<gene>
    <name evidence="2" type="ORF">ERX55_06490</name>
</gene>
<dbReference type="SUPFAM" id="SSF52821">
    <property type="entry name" value="Rhodanese/Cell cycle control phosphatase"/>
    <property type="match status" value="1"/>
</dbReference>